<evidence type="ECO:0000256" key="3">
    <source>
        <dbReference type="RuleBase" id="RU367040"/>
    </source>
</evidence>
<dbReference type="GO" id="GO:0005634">
    <property type="term" value="C:nucleus"/>
    <property type="evidence" value="ECO:0007669"/>
    <property type="project" value="TreeGrafter"/>
</dbReference>
<comment type="subcellular location">
    <subcellularLocation>
        <location evidence="3">Cytoplasm</location>
        <location evidence="3">Cytoskeleton</location>
        <location evidence="3">Cilium axoneme</location>
    </subcellularLocation>
</comment>
<organism evidence="7">
    <name type="scientific">Echinostoma caproni</name>
    <dbReference type="NCBI Taxonomy" id="27848"/>
    <lineage>
        <taxon>Eukaryota</taxon>
        <taxon>Metazoa</taxon>
        <taxon>Spiralia</taxon>
        <taxon>Lophotrochozoa</taxon>
        <taxon>Platyhelminthes</taxon>
        <taxon>Trematoda</taxon>
        <taxon>Digenea</taxon>
        <taxon>Plagiorchiida</taxon>
        <taxon>Echinostomata</taxon>
        <taxon>Echinostomatoidea</taxon>
        <taxon>Echinostomatidae</taxon>
        <taxon>Echinostoma</taxon>
    </lineage>
</organism>
<evidence type="ECO:0000256" key="4">
    <source>
        <dbReference type="SAM" id="Coils"/>
    </source>
</evidence>
<name>A0A183BD44_9TREM</name>
<feature type="coiled-coil region" evidence="4">
    <location>
        <begin position="109"/>
        <end position="140"/>
    </location>
</feature>
<dbReference type="Pfam" id="PF03148">
    <property type="entry name" value="Tektin"/>
    <property type="match status" value="1"/>
</dbReference>
<dbReference type="InterPro" id="IPR048256">
    <property type="entry name" value="Tektin-like"/>
</dbReference>
<keyword evidence="4" id="KW-0175">Coiled coil</keyword>
<dbReference type="AlphaFoldDB" id="A0A183BD44"/>
<reference evidence="5 6" key="2">
    <citation type="submission" date="2018-11" db="EMBL/GenBank/DDBJ databases">
        <authorList>
            <consortium name="Pathogen Informatics"/>
        </authorList>
    </citation>
    <scope>NUCLEOTIDE SEQUENCE [LARGE SCALE GENOMIC DNA]</scope>
    <source>
        <strain evidence="5 6">Egypt</strain>
    </source>
</reference>
<evidence type="ECO:0000313" key="7">
    <source>
        <dbReference type="WBParaSite" id="ECPE_0001717301-mRNA-1"/>
    </source>
</evidence>
<proteinExistence type="inferred from homology"/>
<dbReference type="GO" id="GO:0005930">
    <property type="term" value="C:axoneme"/>
    <property type="evidence" value="ECO:0007669"/>
    <property type="project" value="UniProtKB-SubCell"/>
</dbReference>
<keyword evidence="2" id="KW-0963">Cytoplasm</keyword>
<evidence type="ECO:0000313" key="5">
    <source>
        <dbReference type="EMBL" id="VDP94414.1"/>
    </source>
</evidence>
<dbReference type="OrthoDB" id="440745at2759"/>
<dbReference type="PANTHER" id="PTHR19960">
    <property type="entry name" value="TEKTIN"/>
    <property type="match status" value="1"/>
</dbReference>
<dbReference type="Proteomes" id="UP000272942">
    <property type="component" value="Unassembled WGS sequence"/>
</dbReference>
<evidence type="ECO:0000256" key="2">
    <source>
        <dbReference type="ARBA" id="ARBA00022490"/>
    </source>
</evidence>
<sequence>MMLIQLFVPRPSSHSDADWARFFPKRNDQYDTNNRLADRIWNVRQWRDQLSLQLGRLKERLADLKDAKRVTEDYMVKITDAQQVNTESLTFVDRRKQTEYISDPVETELKEEQTLLKEIQQTLQTQIREAFEKLNQMEEAVGQFCIDIEDKDEAMRIDVDQYNLNERSAYVTYKPFVNRKPNPQVDLQTWEDLSRSRLDRAREEIARGNEVIHRLHLGLHQAVNRMGAKAERVEDAIRVRLHDTERAIGELEFQHRAVSVLDFHEFLSSTEIYGGKDKFGYRKYFFPISGI</sequence>
<dbReference type="EMBL" id="UZAN01067625">
    <property type="protein sequence ID" value="VDP94414.1"/>
    <property type="molecule type" value="Genomic_DNA"/>
</dbReference>
<protein>
    <recommendedName>
        <fullName evidence="3">Tektin</fullName>
    </recommendedName>
</protein>
<evidence type="ECO:0000313" key="6">
    <source>
        <dbReference type="Proteomes" id="UP000272942"/>
    </source>
</evidence>
<dbReference type="GO" id="GO:0060271">
    <property type="term" value="P:cilium assembly"/>
    <property type="evidence" value="ECO:0007669"/>
    <property type="project" value="UniProtKB-UniRule"/>
</dbReference>
<dbReference type="PANTHER" id="PTHR19960:SF7">
    <property type="entry name" value="TEKTIN"/>
    <property type="match status" value="1"/>
</dbReference>
<dbReference type="GO" id="GO:0015630">
    <property type="term" value="C:microtubule cytoskeleton"/>
    <property type="evidence" value="ECO:0007669"/>
    <property type="project" value="UniProtKB-UniRule"/>
</dbReference>
<reference evidence="7" key="1">
    <citation type="submission" date="2016-06" db="UniProtKB">
        <authorList>
            <consortium name="WormBaseParasite"/>
        </authorList>
    </citation>
    <scope>IDENTIFICATION</scope>
</reference>
<keyword evidence="3" id="KW-0969">Cilium</keyword>
<comment type="similarity">
    <text evidence="1 3">Belongs to the tektin family.</text>
</comment>
<evidence type="ECO:0000256" key="1">
    <source>
        <dbReference type="ARBA" id="ARBA00007209"/>
    </source>
</evidence>
<dbReference type="InterPro" id="IPR000435">
    <property type="entry name" value="Tektins"/>
</dbReference>
<keyword evidence="6" id="KW-1185">Reference proteome</keyword>
<keyword evidence="3" id="KW-0282">Flagellum</keyword>
<dbReference type="GO" id="GO:0060294">
    <property type="term" value="P:cilium movement involved in cell motility"/>
    <property type="evidence" value="ECO:0007669"/>
    <property type="project" value="UniProtKB-UniRule"/>
</dbReference>
<dbReference type="WBParaSite" id="ECPE_0001717301-mRNA-1">
    <property type="protein sequence ID" value="ECPE_0001717301-mRNA-1"/>
    <property type="gene ID" value="ECPE_0001717301"/>
</dbReference>
<accession>A0A183BD44</accession>
<gene>
    <name evidence="5" type="ORF">ECPE_LOCUS17129</name>
</gene>
<keyword evidence="3" id="KW-0966">Cell projection</keyword>